<evidence type="ECO:0000313" key="2">
    <source>
        <dbReference type="EMBL" id="CAF0937568.1"/>
    </source>
</evidence>
<accession>A0A8S2DK07</accession>
<keyword evidence="1" id="KW-1133">Transmembrane helix</keyword>
<evidence type="ECO:0000313" key="3">
    <source>
        <dbReference type="EMBL" id="CAF3713078.1"/>
    </source>
</evidence>
<evidence type="ECO:0000313" key="4">
    <source>
        <dbReference type="Proteomes" id="UP000677228"/>
    </source>
</evidence>
<dbReference type="Proteomes" id="UP000677228">
    <property type="component" value="Unassembled WGS sequence"/>
</dbReference>
<proteinExistence type="predicted"/>
<organism evidence="2 4">
    <name type="scientific">Didymodactylos carnosus</name>
    <dbReference type="NCBI Taxonomy" id="1234261"/>
    <lineage>
        <taxon>Eukaryota</taxon>
        <taxon>Metazoa</taxon>
        <taxon>Spiralia</taxon>
        <taxon>Gnathifera</taxon>
        <taxon>Rotifera</taxon>
        <taxon>Eurotatoria</taxon>
        <taxon>Bdelloidea</taxon>
        <taxon>Philodinida</taxon>
        <taxon>Philodinidae</taxon>
        <taxon>Didymodactylos</taxon>
    </lineage>
</organism>
<protein>
    <submittedName>
        <fullName evidence="2">Uncharacterized protein</fullName>
    </submittedName>
</protein>
<keyword evidence="1" id="KW-0812">Transmembrane</keyword>
<keyword evidence="1" id="KW-0472">Membrane</keyword>
<feature type="transmembrane region" description="Helical" evidence="1">
    <location>
        <begin position="20"/>
        <end position="49"/>
    </location>
</feature>
<dbReference type="EMBL" id="CAJOBA010004437">
    <property type="protein sequence ID" value="CAF3713078.1"/>
    <property type="molecule type" value="Genomic_DNA"/>
</dbReference>
<dbReference type="Proteomes" id="UP000682733">
    <property type="component" value="Unassembled WGS sequence"/>
</dbReference>
<dbReference type="AlphaFoldDB" id="A0A8S2DK07"/>
<gene>
    <name evidence="2" type="ORF">OVA965_LOCUS11463</name>
    <name evidence="3" type="ORF">TMI583_LOCUS11464</name>
</gene>
<name>A0A8S2DK07_9BILA</name>
<comment type="caution">
    <text evidence="2">The sequence shown here is derived from an EMBL/GenBank/DDBJ whole genome shotgun (WGS) entry which is preliminary data.</text>
</comment>
<evidence type="ECO:0000256" key="1">
    <source>
        <dbReference type="SAM" id="Phobius"/>
    </source>
</evidence>
<dbReference type="EMBL" id="CAJNOK010004433">
    <property type="protein sequence ID" value="CAF0937568.1"/>
    <property type="molecule type" value="Genomic_DNA"/>
</dbReference>
<reference evidence="2" key="1">
    <citation type="submission" date="2021-02" db="EMBL/GenBank/DDBJ databases">
        <authorList>
            <person name="Nowell W R."/>
        </authorList>
    </citation>
    <scope>NUCLEOTIDE SEQUENCE</scope>
</reference>
<sequence>MYTSQAPIAAAPAQKSRNAVWPLLAICCLALVGLVVAAIIVLALIPVYLPKRGENINGRETQLGLANGSLTVKSITSVGNAGRRKRLLTFISISFGGLPPVGPGGGTVRTIETSTVTSSNGNGNGGSTMGT</sequence>